<dbReference type="InterPro" id="IPR011990">
    <property type="entry name" value="TPR-like_helical_dom_sf"/>
</dbReference>
<dbReference type="FunFam" id="1.25.40.10:FF:000366">
    <property type="entry name" value="Pentatricopeptide (PPR) repeat-containing protein"/>
    <property type="match status" value="1"/>
</dbReference>
<dbReference type="GO" id="GO:0009451">
    <property type="term" value="P:RNA modification"/>
    <property type="evidence" value="ECO:0007669"/>
    <property type="project" value="InterPro"/>
</dbReference>
<dbReference type="PANTHER" id="PTHR47926:SF543">
    <property type="entry name" value="(WILD MALAYSIAN BANANA) HYPOTHETICAL PROTEIN"/>
    <property type="match status" value="1"/>
</dbReference>
<reference evidence="5" key="1">
    <citation type="submission" date="2022-12" db="EMBL/GenBank/DDBJ databases">
        <title>Draft genome assemblies for two species of Escallonia (Escalloniales).</title>
        <authorList>
            <person name="Chanderbali A."/>
            <person name="Dervinis C."/>
            <person name="Anghel I."/>
            <person name="Soltis D."/>
            <person name="Soltis P."/>
            <person name="Zapata F."/>
        </authorList>
    </citation>
    <scope>NUCLEOTIDE SEQUENCE</scope>
    <source>
        <strain evidence="5">UCBG92.1500</strain>
        <tissue evidence="5">Leaf</tissue>
    </source>
</reference>
<feature type="repeat" description="PPR" evidence="3">
    <location>
        <begin position="402"/>
        <end position="436"/>
    </location>
</feature>
<gene>
    <name evidence="5" type="ORF">RJ640_018738</name>
</gene>
<evidence type="ECO:0000256" key="3">
    <source>
        <dbReference type="PROSITE-ProRule" id="PRU00708"/>
    </source>
</evidence>
<dbReference type="GO" id="GO:0008270">
    <property type="term" value="F:zinc ion binding"/>
    <property type="evidence" value="ECO:0007669"/>
    <property type="project" value="InterPro"/>
</dbReference>
<feature type="repeat" description="PPR" evidence="3">
    <location>
        <begin position="777"/>
        <end position="811"/>
    </location>
</feature>
<accession>A0AA88QAV8</accession>
<sequence>MQLQSTLRPMPRRSSNGPSHATLLLLVRPIFSLSQQLCHYHTKTTLPAPTKWPSLLRAAISTNDLLLGKRTHALIVTSGHAADRFLTNNLITVYSKCGSLPAARQLFDKTPTRDLVTWNSILAAYALSPHPDAHHIREGFRIFRLLRSLWGISATKLTLAPVLKLCMMSGYVWASQAVHGYAVKIDLDWDAFVSGALVNIYSKFGLVRDALVLFNDMHELDRDVVLWNVMLKAHMRAGLLEEAFRLFCDFHRSGLHPDVVSVRCVLNGFAEGDFDESNRHVQQVRAFAMKLFLYDDAFDDQVILWNKTMSEYHQSGENRASVECFINMNRSNVSRDAITFVVALASVTAITILVLGKQVHGMALKSGFDLNLHVANSLINMYSKLGCLSSARRVFTGMEELDLVSWNSMISSCVQCGLEEESVTLFLDVLNAGLKPDHFTFASVLRACSTLAAGLSLGKQIHVHALTSGIITDTFVSTALIDVYCRSGRMEDAELLFRDKAESDTACWNALMSGYVTCDNSHKALELFYLMHRSGERPDEITLATLAKACGCLVGFEQGRQIHAHAVKVGLGSDLYVSSGILDMYTKCGDMVDAYKVFQRISAPDDVAWTAMISGYVENGNEDHAIFIYHQMRQSGIPPDAYTFATLIKASSCLTALEQGRQIHANIIKFDCALDTFVWTSLIDMYAKCGNIEDSYSLFKRADAQNIGPWNAMLVGLAQHGHGGEALSLFKNMKSLGIRPDRVTFVGVLSACSHSGLTSEAKSYFQSMYKDYGIQPEIEHYSCLVDSLGRAGRVQEAEKLIESMPFEASSSMYRALLGACRVQQDKETGKRVATRLLALEPSDSSAYVLLSNIYAAANQWDEVNDARKMMRSKNVKKDPGFSWIDVKNKVHLFVVNDRSHPQADLIYEKVEDFIKMIKEDGYIPDTDYMLLDVEEEEKERALYYHSEKLAIAFGLISTPPSTTIRIIKNIRVCGDCHSAFKHISKVFQREIVLRDANRFHRFSSGICSCSDYW</sequence>
<dbReference type="InterPro" id="IPR046960">
    <property type="entry name" value="PPR_At4g14850-like_plant"/>
</dbReference>
<comment type="caution">
    <text evidence="5">The sequence shown here is derived from an EMBL/GenBank/DDBJ whole genome shotgun (WGS) entry which is preliminary data.</text>
</comment>
<dbReference type="InterPro" id="IPR046849">
    <property type="entry name" value="E2_motif"/>
</dbReference>
<dbReference type="AlphaFoldDB" id="A0AA88QAV8"/>
<dbReference type="FunFam" id="1.25.40.10:FF:000343">
    <property type="entry name" value="Pentatricopeptide repeat-containing protein At3g58590"/>
    <property type="match status" value="1"/>
</dbReference>
<feature type="repeat" description="PPR" evidence="3">
    <location>
        <begin position="675"/>
        <end position="705"/>
    </location>
</feature>
<dbReference type="InterPro" id="IPR046848">
    <property type="entry name" value="E_motif"/>
</dbReference>
<dbReference type="Gene3D" id="1.25.40.10">
    <property type="entry name" value="Tetratricopeptide repeat domain"/>
    <property type="match status" value="6"/>
</dbReference>
<organism evidence="5 6">
    <name type="scientific">Escallonia rubra</name>
    <dbReference type="NCBI Taxonomy" id="112253"/>
    <lineage>
        <taxon>Eukaryota</taxon>
        <taxon>Viridiplantae</taxon>
        <taxon>Streptophyta</taxon>
        <taxon>Embryophyta</taxon>
        <taxon>Tracheophyta</taxon>
        <taxon>Spermatophyta</taxon>
        <taxon>Magnoliopsida</taxon>
        <taxon>eudicotyledons</taxon>
        <taxon>Gunneridae</taxon>
        <taxon>Pentapetalae</taxon>
        <taxon>asterids</taxon>
        <taxon>campanulids</taxon>
        <taxon>Escalloniales</taxon>
        <taxon>Escalloniaceae</taxon>
        <taxon>Escallonia</taxon>
    </lineage>
</organism>
<dbReference type="Pfam" id="PF12854">
    <property type="entry name" value="PPR_1"/>
    <property type="match status" value="1"/>
</dbReference>
<name>A0AA88QAV8_9ASTE</name>
<feature type="repeat" description="PPR" evidence="3">
    <location>
        <begin position="473"/>
        <end position="503"/>
    </location>
</feature>
<evidence type="ECO:0000259" key="4">
    <source>
        <dbReference type="Pfam" id="PF14432"/>
    </source>
</evidence>
<evidence type="ECO:0000313" key="6">
    <source>
        <dbReference type="Proteomes" id="UP001187471"/>
    </source>
</evidence>
<feature type="repeat" description="PPR" evidence="3">
    <location>
        <begin position="706"/>
        <end position="740"/>
    </location>
</feature>
<feature type="domain" description="DYW" evidence="4">
    <location>
        <begin position="921"/>
        <end position="1013"/>
    </location>
</feature>
<dbReference type="NCBIfam" id="TIGR00756">
    <property type="entry name" value="PPR"/>
    <property type="match status" value="8"/>
</dbReference>
<evidence type="ECO:0000256" key="1">
    <source>
        <dbReference type="ARBA" id="ARBA00006643"/>
    </source>
</evidence>
<dbReference type="FunFam" id="1.25.40.10:FF:000031">
    <property type="entry name" value="Pentatricopeptide repeat-containing protein mitochondrial"/>
    <property type="match status" value="1"/>
</dbReference>
<dbReference type="Pfam" id="PF14432">
    <property type="entry name" value="DYW_deaminase"/>
    <property type="match status" value="1"/>
</dbReference>
<evidence type="ECO:0000256" key="2">
    <source>
        <dbReference type="ARBA" id="ARBA00022737"/>
    </source>
</evidence>
<dbReference type="Proteomes" id="UP001187471">
    <property type="component" value="Unassembled WGS sequence"/>
</dbReference>
<dbReference type="GO" id="GO:0003723">
    <property type="term" value="F:RNA binding"/>
    <property type="evidence" value="ECO:0007669"/>
    <property type="project" value="InterPro"/>
</dbReference>
<keyword evidence="6" id="KW-1185">Reference proteome</keyword>
<dbReference type="Pfam" id="PF01535">
    <property type="entry name" value="PPR"/>
    <property type="match status" value="6"/>
</dbReference>
<evidence type="ECO:0000313" key="5">
    <source>
        <dbReference type="EMBL" id="KAK2965572.1"/>
    </source>
</evidence>
<dbReference type="FunFam" id="1.25.40.10:FF:001086">
    <property type="entry name" value="Pentatricopeptide repeat-containing protein At4g33170"/>
    <property type="match status" value="1"/>
</dbReference>
<comment type="similarity">
    <text evidence="1">Belongs to the PPR family. PCMP-H subfamily.</text>
</comment>
<dbReference type="Pfam" id="PF13041">
    <property type="entry name" value="PPR_2"/>
    <property type="match status" value="4"/>
</dbReference>
<dbReference type="EMBL" id="JAVXUO010003210">
    <property type="protein sequence ID" value="KAK2965572.1"/>
    <property type="molecule type" value="Genomic_DNA"/>
</dbReference>
<dbReference type="InterPro" id="IPR032867">
    <property type="entry name" value="DYW_dom"/>
</dbReference>
<dbReference type="SUPFAM" id="SSF48452">
    <property type="entry name" value="TPR-like"/>
    <property type="match status" value="1"/>
</dbReference>
<protein>
    <recommendedName>
        <fullName evidence="4">DYW domain-containing protein</fullName>
    </recommendedName>
</protein>
<dbReference type="FunFam" id="1.25.40.10:FF:000073">
    <property type="entry name" value="Pentatricopeptide repeat-containing protein chloroplastic"/>
    <property type="match status" value="1"/>
</dbReference>
<keyword evidence="2" id="KW-0677">Repeat</keyword>
<feature type="repeat" description="PPR" evidence="3">
    <location>
        <begin position="504"/>
        <end position="538"/>
    </location>
</feature>
<dbReference type="InterPro" id="IPR002885">
    <property type="entry name" value="PPR_rpt"/>
</dbReference>
<proteinExistence type="inferred from homology"/>
<feature type="repeat" description="PPR" evidence="3">
    <location>
        <begin position="223"/>
        <end position="257"/>
    </location>
</feature>
<dbReference type="PROSITE" id="PS51375">
    <property type="entry name" value="PPR"/>
    <property type="match status" value="8"/>
</dbReference>
<dbReference type="PANTHER" id="PTHR47926">
    <property type="entry name" value="PENTATRICOPEPTIDE REPEAT-CONTAINING PROTEIN"/>
    <property type="match status" value="1"/>
</dbReference>
<dbReference type="Pfam" id="PF20430">
    <property type="entry name" value="Eplus_motif"/>
    <property type="match status" value="1"/>
</dbReference>
<dbReference type="Pfam" id="PF20431">
    <property type="entry name" value="E_motif"/>
    <property type="match status" value="1"/>
</dbReference>
<feature type="repeat" description="PPR" evidence="3">
    <location>
        <begin position="605"/>
        <end position="639"/>
    </location>
</feature>